<feature type="domain" description="PAS" evidence="10">
    <location>
        <begin position="487"/>
        <end position="557"/>
    </location>
</feature>
<dbReference type="InterPro" id="IPR005467">
    <property type="entry name" value="His_kinase_dom"/>
</dbReference>
<organism evidence="12 13">
    <name type="scientific">Microcoleus asticus IPMA8</name>
    <dbReference type="NCBI Taxonomy" id="2563858"/>
    <lineage>
        <taxon>Bacteria</taxon>
        <taxon>Bacillati</taxon>
        <taxon>Cyanobacteriota</taxon>
        <taxon>Cyanophyceae</taxon>
        <taxon>Oscillatoriophycideae</taxon>
        <taxon>Oscillatoriales</taxon>
        <taxon>Microcoleaceae</taxon>
        <taxon>Microcoleus</taxon>
        <taxon>Microcoleus asticus</taxon>
    </lineage>
</organism>
<evidence type="ECO:0000259" key="10">
    <source>
        <dbReference type="PROSITE" id="PS50112"/>
    </source>
</evidence>
<dbReference type="NCBIfam" id="TIGR00229">
    <property type="entry name" value="sensory_box"/>
    <property type="match status" value="3"/>
</dbReference>
<dbReference type="PANTHER" id="PTHR43304:SF1">
    <property type="entry name" value="PAC DOMAIN-CONTAINING PROTEIN"/>
    <property type="match status" value="1"/>
</dbReference>
<dbReference type="PANTHER" id="PTHR43304">
    <property type="entry name" value="PHYTOCHROME-LIKE PROTEIN CPH1"/>
    <property type="match status" value="1"/>
</dbReference>
<keyword evidence="8" id="KW-0472">Membrane</keyword>
<protein>
    <recommendedName>
        <fullName evidence="2">histidine kinase</fullName>
        <ecNumber evidence="2">2.7.13.3</ecNumber>
    </recommendedName>
</protein>
<dbReference type="PROSITE" id="PS50113">
    <property type="entry name" value="PAC"/>
    <property type="match status" value="3"/>
</dbReference>
<dbReference type="GO" id="GO:0004673">
    <property type="term" value="F:protein histidine kinase activity"/>
    <property type="evidence" value="ECO:0007669"/>
    <property type="project" value="UniProtKB-EC"/>
</dbReference>
<proteinExistence type="predicted"/>
<dbReference type="Gene3D" id="1.10.287.130">
    <property type="match status" value="1"/>
</dbReference>
<dbReference type="Gene3D" id="3.30.450.20">
    <property type="entry name" value="PAS domain"/>
    <property type="match status" value="3"/>
</dbReference>
<dbReference type="InterPro" id="IPR003594">
    <property type="entry name" value="HATPase_dom"/>
</dbReference>
<dbReference type="Pfam" id="PF00989">
    <property type="entry name" value="PAS"/>
    <property type="match status" value="2"/>
</dbReference>
<feature type="domain" description="PAC" evidence="11">
    <location>
        <begin position="315"/>
        <end position="365"/>
    </location>
</feature>
<dbReference type="InterPro" id="IPR035965">
    <property type="entry name" value="PAS-like_dom_sf"/>
</dbReference>
<keyword evidence="4 12" id="KW-0808">Transferase</keyword>
<dbReference type="Pfam" id="PF00512">
    <property type="entry name" value="HisKA"/>
    <property type="match status" value="1"/>
</dbReference>
<dbReference type="InterPro" id="IPR007891">
    <property type="entry name" value="CHASE3"/>
</dbReference>
<dbReference type="CDD" id="cd00075">
    <property type="entry name" value="HATPase"/>
    <property type="match status" value="1"/>
</dbReference>
<evidence type="ECO:0000313" key="13">
    <source>
        <dbReference type="Proteomes" id="UP000702425"/>
    </source>
</evidence>
<dbReference type="SMART" id="SM00388">
    <property type="entry name" value="HisKA"/>
    <property type="match status" value="1"/>
</dbReference>
<comment type="catalytic activity">
    <reaction evidence="1">
        <text>ATP + protein L-histidine = ADP + protein N-phospho-L-histidine.</text>
        <dbReference type="EC" id="2.7.13.3"/>
    </reaction>
</comment>
<dbReference type="PROSITE" id="PS50112">
    <property type="entry name" value="PAS"/>
    <property type="match status" value="3"/>
</dbReference>
<evidence type="ECO:0000256" key="7">
    <source>
        <dbReference type="SAM" id="Coils"/>
    </source>
</evidence>
<dbReference type="InterPro" id="IPR000700">
    <property type="entry name" value="PAS-assoc_C"/>
</dbReference>
<dbReference type="SUPFAM" id="SSF55874">
    <property type="entry name" value="ATPase domain of HSP90 chaperone/DNA topoisomerase II/histidine kinase"/>
    <property type="match status" value="1"/>
</dbReference>
<dbReference type="Pfam" id="PF08447">
    <property type="entry name" value="PAS_3"/>
    <property type="match status" value="1"/>
</dbReference>
<accession>A0ABX2CSA1</accession>
<dbReference type="InterPro" id="IPR013767">
    <property type="entry name" value="PAS_fold"/>
</dbReference>
<dbReference type="InterPro" id="IPR003661">
    <property type="entry name" value="HisK_dim/P_dom"/>
</dbReference>
<evidence type="ECO:0000256" key="6">
    <source>
        <dbReference type="ARBA" id="ARBA00023012"/>
    </source>
</evidence>
<feature type="domain" description="PAS" evidence="10">
    <location>
        <begin position="362"/>
        <end position="416"/>
    </location>
</feature>
<keyword evidence="7" id="KW-0175">Coiled coil</keyword>
<dbReference type="SUPFAM" id="SSF55785">
    <property type="entry name" value="PYP-like sensor domain (PAS domain)"/>
    <property type="match status" value="3"/>
</dbReference>
<dbReference type="Pfam" id="PF05227">
    <property type="entry name" value="CHASE3"/>
    <property type="match status" value="1"/>
</dbReference>
<feature type="domain" description="PAS" evidence="10">
    <location>
        <begin position="236"/>
        <end position="291"/>
    </location>
</feature>
<dbReference type="EMBL" id="SRRZ01000006">
    <property type="protein sequence ID" value="NQE32808.1"/>
    <property type="molecule type" value="Genomic_DNA"/>
</dbReference>
<dbReference type="SMART" id="SM00091">
    <property type="entry name" value="PAS"/>
    <property type="match status" value="3"/>
</dbReference>
<dbReference type="EC" id="2.7.13.3" evidence="2"/>
<dbReference type="InterPro" id="IPR004358">
    <property type="entry name" value="Sig_transdc_His_kin-like_C"/>
</dbReference>
<evidence type="ECO:0000256" key="8">
    <source>
        <dbReference type="SAM" id="Phobius"/>
    </source>
</evidence>
<dbReference type="Pfam" id="PF02518">
    <property type="entry name" value="HATPase_c"/>
    <property type="match status" value="1"/>
</dbReference>
<evidence type="ECO:0000256" key="5">
    <source>
        <dbReference type="ARBA" id="ARBA00022777"/>
    </source>
</evidence>
<dbReference type="CDD" id="cd00082">
    <property type="entry name" value="HisKA"/>
    <property type="match status" value="1"/>
</dbReference>
<feature type="domain" description="Histidine kinase" evidence="9">
    <location>
        <begin position="644"/>
        <end position="855"/>
    </location>
</feature>
<dbReference type="RefSeq" id="WP_172185223.1">
    <property type="nucleotide sequence ID" value="NZ_CAWPPK010000274.1"/>
</dbReference>
<dbReference type="SMART" id="SM00086">
    <property type="entry name" value="PAC"/>
    <property type="match status" value="3"/>
</dbReference>
<evidence type="ECO:0000256" key="4">
    <source>
        <dbReference type="ARBA" id="ARBA00022679"/>
    </source>
</evidence>
<dbReference type="CDD" id="cd19410">
    <property type="entry name" value="HK9-like_sensor"/>
    <property type="match status" value="1"/>
</dbReference>
<dbReference type="SMART" id="SM00387">
    <property type="entry name" value="HATPase_c"/>
    <property type="match status" value="1"/>
</dbReference>
<dbReference type="PRINTS" id="PR00344">
    <property type="entry name" value="BCTRLSENSOR"/>
</dbReference>
<evidence type="ECO:0000256" key="3">
    <source>
        <dbReference type="ARBA" id="ARBA00022553"/>
    </source>
</evidence>
<evidence type="ECO:0000259" key="9">
    <source>
        <dbReference type="PROSITE" id="PS50109"/>
    </source>
</evidence>
<sequence length="861" mass="97917">MKYLLDRCVQFVWTDRPIRQRGTVIVTIPVICLFASLIAIAWLRDSSLQIRKRANINKEILEETNRLLTIVVDAETGIRGYGLTKRREFISPYLEAKKSLPLLLAKLEVMVRDNQLQAQRFKEIKQSTQQQINVLQNTLNKLDSSATRVQSPETIQVFVQGKLKMDRLREKINAFADAREAYQKSLEGQIRELIDCTNFVQLAGLVFGCLGAGASWYLFDSLEKELRKRQAGLEESKSRIQAVVDNAADGIITLDAQGNIESFNKAAEKIFGEKADRIIGSNLRRLIAQPEPDSSAGDYSIEYFVLNPDTKLKTYQQETVGLRSDGTKFPMELAVSEMRLENQYLFIAVCRDARGRKEAEETLRKQAQMLDLANDTIAVLDLNGAISYWNLGAKWLYGWRKSQAVGKNIHELLQTEWTQPFEAIQKVFFERGSWQGELVRTKADGTKITVASRWTLQRDDRDKPVAILEISNDISDRKRSEIALAQSAQRFRATFEQAAVGMAQKTVEGKFLLVNQKLCEILGYTRQELMEKRFQEITWPEDLASELEILRQLLAGEVEHYGMEKRYVRKDGELVWTNLTVSVLREQDGSPFLMGVVEDIRERKQAEESLRLRAEELTWTAQMLAKTTNVLRKRNQELDQFAYVVSHDLKAPLRAIANLSSWIEEDLSDSMTEDTLHQMNLLRGRVHRMEGLIEGLLQYSRVGRIQVSSEIVQVEKLLAEIIDSLAPPPGFEVKIEPGMPIFVTEKLPLQQVFSNLISNAIKHNRCESGHVKISVKELDDFYEFSVEDDGPGIAPEYHDKVFVIFQTLEARDKVENTGIGLSLVKKIVEGQGGTISLESAEGKGATFRFTWPKQSISKDGK</sequence>
<feature type="domain" description="PAC" evidence="11">
    <location>
        <begin position="432"/>
        <end position="486"/>
    </location>
</feature>
<keyword evidence="8" id="KW-1133">Transmembrane helix</keyword>
<reference evidence="12 13" key="1">
    <citation type="journal article" date="2020" name="Sci. Rep.">
        <title>A novel cyanobacterial geosmin producer, revising GeoA distribution and dispersion patterns in Bacteria.</title>
        <authorList>
            <person name="Churro C."/>
            <person name="Semedo-Aguiar A.P."/>
            <person name="Silva A.D."/>
            <person name="Pereira-Leal J.B."/>
            <person name="Leite R.B."/>
        </authorList>
    </citation>
    <scope>NUCLEOTIDE SEQUENCE [LARGE SCALE GENOMIC DNA]</scope>
    <source>
        <strain evidence="12 13">IPMA8</strain>
    </source>
</reference>
<gene>
    <name evidence="12" type="primary">cph1_3</name>
    <name evidence="12" type="ORF">E5S67_00525</name>
</gene>
<name>A0ABX2CSA1_9CYAN</name>
<dbReference type="CDD" id="cd00130">
    <property type="entry name" value="PAS"/>
    <property type="match status" value="3"/>
</dbReference>
<feature type="coiled-coil region" evidence="7">
    <location>
        <begin position="118"/>
        <end position="185"/>
    </location>
</feature>
<keyword evidence="5" id="KW-0418">Kinase</keyword>
<dbReference type="Proteomes" id="UP000702425">
    <property type="component" value="Unassembled WGS sequence"/>
</dbReference>
<feature type="domain" description="PAC" evidence="11">
    <location>
        <begin position="561"/>
        <end position="612"/>
    </location>
</feature>
<dbReference type="InterPro" id="IPR052162">
    <property type="entry name" value="Sensor_kinase/Photoreceptor"/>
</dbReference>
<dbReference type="InterPro" id="IPR013655">
    <property type="entry name" value="PAS_fold_3"/>
</dbReference>
<dbReference type="SUPFAM" id="SSF47384">
    <property type="entry name" value="Homodimeric domain of signal transducing histidine kinase"/>
    <property type="match status" value="1"/>
</dbReference>
<dbReference type="InterPro" id="IPR036890">
    <property type="entry name" value="HATPase_C_sf"/>
</dbReference>
<dbReference type="Gene3D" id="3.30.565.10">
    <property type="entry name" value="Histidine kinase-like ATPase, C-terminal domain"/>
    <property type="match status" value="1"/>
</dbReference>
<keyword evidence="6" id="KW-0902">Two-component regulatory system</keyword>
<keyword evidence="8" id="KW-0812">Transmembrane</keyword>
<dbReference type="InterPro" id="IPR036097">
    <property type="entry name" value="HisK_dim/P_sf"/>
</dbReference>
<dbReference type="PROSITE" id="PS50109">
    <property type="entry name" value="HIS_KIN"/>
    <property type="match status" value="1"/>
</dbReference>
<feature type="transmembrane region" description="Helical" evidence="8">
    <location>
        <begin position="23"/>
        <end position="43"/>
    </location>
</feature>
<evidence type="ECO:0000259" key="11">
    <source>
        <dbReference type="PROSITE" id="PS50113"/>
    </source>
</evidence>
<evidence type="ECO:0000256" key="2">
    <source>
        <dbReference type="ARBA" id="ARBA00012438"/>
    </source>
</evidence>
<comment type="caution">
    <text evidence="12">The sequence shown here is derived from an EMBL/GenBank/DDBJ whole genome shotgun (WGS) entry which is preliminary data.</text>
</comment>
<keyword evidence="13" id="KW-1185">Reference proteome</keyword>
<evidence type="ECO:0000256" key="1">
    <source>
        <dbReference type="ARBA" id="ARBA00000085"/>
    </source>
</evidence>
<dbReference type="InterPro" id="IPR000014">
    <property type="entry name" value="PAS"/>
</dbReference>
<dbReference type="InterPro" id="IPR001610">
    <property type="entry name" value="PAC"/>
</dbReference>
<evidence type="ECO:0000313" key="12">
    <source>
        <dbReference type="EMBL" id="NQE32808.1"/>
    </source>
</evidence>
<keyword evidence="3" id="KW-0597">Phosphoprotein</keyword>